<organism evidence="2 3">
    <name type="scientific">Alistipes communis</name>
    <dbReference type="NCBI Taxonomy" id="2585118"/>
    <lineage>
        <taxon>Bacteria</taxon>
        <taxon>Pseudomonadati</taxon>
        <taxon>Bacteroidota</taxon>
        <taxon>Bacteroidia</taxon>
        <taxon>Bacteroidales</taxon>
        <taxon>Rikenellaceae</taxon>
        <taxon>Alistipes</taxon>
    </lineage>
</organism>
<reference evidence="3" key="1">
    <citation type="submission" date="2019-06" db="EMBL/GenBank/DDBJ databases">
        <title>Alistipes onderdonkii subsp. vulgaris subsp. nov., Alistipes dispar sp. nov. and Alistipes communis sp. nov., isolated from human faeces, and creation of Alistipes onderdonkii subsp. onderdonkii subsp. nov.</title>
        <authorList>
            <person name="Sakamoto M."/>
            <person name="Ikeyama N."/>
            <person name="Ogata Y."/>
            <person name="Suda W."/>
            <person name="Iino T."/>
            <person name="Hattori M."/>
            <person name="Ohkuma M."/>
        </authorList>
    </citation>
    <scope>NUCLEOTIDE SEQUENCE [LARGE SCALE GENOMIC DNA]</scope>
    <source>
        <strain evidence="3">5CBH24</strain>
    </source>
</reference>
<sequence length="80" mass="8951">MVAGLIGIWFVVAVVFYVLKAARAVLPCIPKALGVLLCLPAMPFAVAYKNRETHPWQARCIVIGWSLLYLLLAFILYMEN</sequence>
<dbReference type="GeneID" id="78343402"/>
<dbReference type="Proteomes" id="UP000318946">
    <property type="component" value="Chromosome"/>
</dbReference>
<keyword evidence="1" id="KW-0812">Transmembrane</keyword>
<protein>
    <submittedName>
        <fullName evidence="2">Uncharacterized protein</fullName>
    </submittedName>
</protein>
<keyword evidence="1" id="KW-0472">Membrane</keyword>
<keyword evidence="3" id="KW-1185">Reference proteome</keyword>
<evidence type="ECO:0000313" key="3">
    <source>
        <dbReference type="Proteomes" id="UP000318946"/>
    </source>
</evidence>
<feature type="transmembrane region" description="Helical" evidence="1">
    <location>
        <begin position="31"/>
        <end position="48"/>
    </location>
</feature>
<keyword evidence="1" id="KW-1133">Transmembrane helix</keyword>
<proteinExistence type="predicted"/>
<gene>
    <name evidence="2" type="ORF">A5CBH24_18680</name>
</gene>
<feature type="transmembrane region" description="Helical" evidence="1">
    <location>
        <begin position="60"/>
        <end position="78"/>
    </location>
</feature>
<dbReference type="AlphaFoldDB" id="A0A4Y1WV18"/>
<name>A0A4Y1WV18_9BACT</name>
<evidence type="ECO:0000313" key="2">
    <source>
        <dbReference type="EMBL" id="BBL04555.1"/>
    </source>
</evidence>
<dbReference type="KEGG" id="acou:A5CBH24_18680"/>
<accession>A0A4Y1WV18</accession>
<dbReference type="RefSeq" id="WP_162502291.1">
    <property type="nucleotide sequence ID" value="NZ_AP019735.1"/>
</dbReference>
<evidence type="ECO:0000256" key="1">
    <source>
        <dbReference type="SAM" id="Phobius"/>
    </source>
</evidence>
<dbReference type="EMBL" id="AP019735">
    <property type="protein sequence ID" value="BBL04555.1"/>
    <property type="molecule type" value="Genomic_DNA"/>
</dbReference>